<evidence type="ECO:0000313" key="1">
    <source>
        <dbReference type="EMBL" id="PKY09647.1"/>
    </source>
</evidence>
<reference evidence="1 2" key="1">
    <citation type="submission" date="2017-03" db="EMBL/GenBank/DDBJ databases">
        <title>Draft genime sequence of the acidophilic sulfur-oxidizing bacterium Acidithiobacillus sp. SH, isolated from seawater.</title>
        <authorList>
            <person name="Sharmin S."/>
            <person name="Tokuhisa M."/>
            <person name="Kanao T."/>
            <person name="Kamimura K."/>
        </authorList>
    </citation>
    <scope>NUCLEOTIDE SEQUENCE [LARGE SCALE GENOMIC DNA]</scope>
    <source>
        <strain evidence="1 2">SH</strain>
    </source>
</reference>
<protein>
    <submittedName>
        <fullName evidence="1">Uncharacterized protein</fullName>
    </submittedName>
</protein>
<name>A0A2I1DIE9_9PROT</name>
<evidence type="ECO:0000313" key="2">
    <source>
        <dbReference type="Proteomes" id="UP000234329"/>
    </source>
</evidence>
<sequence length="260" mass="29263">MSKTTYSRTSGAHILPPTWAVIRKRYPLLANQVLHPDERCQYDALDENGRAEYVRIAAALAVQIPENMRFAREKEWKSGKNYPGAVPKHNGHNAAAKLNVSEAQASPKLGITVEQLNKVLKNFTGNVILSELPEDTEIYRTIGLFVDERNLKYGIPTNHPLGPYFEPVSPNQYKNLTEFYQKTAVLQEWNGDEYHVVFTLKKKVYVLIGDAKMQSVGGKMVMPGGATQFYIPNLTLDAVQESSLYQRLTKTQFAGDKDNS</sequence>
<comment type="caution">
    <text evidence="1">The sequence shown here is derived from an EMBL/GenBank/DDBJ whole genome shotgun (WGS) entry which is preliminary data.</text>
</comment>
<gene>
    <name evidence="1" type="ORF">B1757_13670</name>
</gene>
<keyword evidence="2" id="KW-1185">Reference proteome</keyword>
<dbReference type="Proteomes" id="UP000234329">
    <property type="component" value="Unassembled WGS sequence"/>
</dbReference>
<dbReference type="AlphaFoldDB" id="A0A2I1DIE9"/>
<accession>A0A2I1DIE9</accession>
<proteinExistence type="predicted"/>
<dbReference type="EMBL" id="MXAV01000053">
    <property type="protein sequence ID" value="PKY09647.1"/>
    <property type="molecule type" value="Genomic_DNA"/>
</dbReference>
<dbReference type="RefSeq" id="WP_101538857.1">
    <property type="nucleotide sequence ID" value="NZ_MXAV01000053.1"/>
</dbReference>
<organism evidence="1 2">
    <name type="scientific">Acidithiobacillus marinus</name>
    <dbReference type="NCBI Taxonomy" id="187490"/>
    <lineage>
        <taxon>Bacteria</taxon>
        <taxon>Pseudomonadati</taxon>
        <taxon>Pseudomonadota</taxon>
        <taxon>Acidithiobacillia</taxon>
        <taxon>Acidithiobacillales</taxon>
        <taxon>Acidithiobacillaceae</taxon>
        <taxon>Acidithiobacillus</taxon>
    </lineage>
</organism>
<dbReference type="OrthoDB" id="9131059at2"/>
<dbReference type="InParanoid" id="A0A2I1DIE9"/>